<gene>
    <name evidence="2" type="ORF">OESDEN_05273</name>
</gene>
<feature type="compositionally biased region" description="Basic and acidic residues" evidence="1">
    <location>
        <begin position="94"/>
        <end position="103"/>
    </location>
</feature>
<evidence type="ECO:0000313" key="3">
    <source>
        <dbReference type="Proteomes" id="UP000053660"/>
    </source>
</evidence>
<dbReference type="Proteomes" id="UP000053660">
    <property type="component" value="Unassembled WGS sequence"/>
</dbReference>
<feature type="region of interest" description="Disordered" evidence="1">
    <location>
        <begin position="69"/>
        <end position="125"/>
    </location>
</feature>
<accession>A0A0B1TFA9</accession>
<organism evidence="2 3">
    <name type="scientific">Oesophagostomum dentatum</name>
    <name type="common">Nodular worm</name>
    <dbReference type="NCBI Taxonomy" id="61180"/>
    <lineage>
        <taxon>Eukaryota</taxon>
        <taxon>Metazoa</taxon>
        <taxon>Ecdysozoa</taxon>
        <taxon>Nematoda</taxon>
        <taxon>Chromadorea</taxon>
        <taxon>Rhabditida</taxon>
        <taxon>Rhabditina</taxon>
        <taxon>Rhabditomorpha</taxon>
        <taxon>Strongyloidea</taxon>
        <taxon>Strongylidae</taxon>
        <taxon>Oesophagostomum</taxon>
    </lineage>
</organism>
<dbReference type="OrthoDB" id="5829288at2759"/>
<sequence length="125" mass="14431">MTHFARKAERELFANDSDRHSNIADRSSQDKVRWLRELIKYRYPSQTQGSEISAWSACVRAINSYHCKKRRATPPAPANSKAPERHFYPPRSRSIRESSHLHENASPSSTNNFHSSDADIYEISE</sequence>
<reference evidence="2 3" key="1">
    <citation type="submission" date="2014-03" db="EMBL/GenBank/DDBJ databases">
        <title>Draft genome of the hookworm Oesophagostomum dentatum.</title>
        <authorList>
            <person name="Mitreva M."/>
        </authorList>
    </citation>
    <scope>NUCLEOTIDE SEQUENCE [LARGE SCALE GENOMIC DNA]</scope>
    <source>
        <strain evidence="2 3">OD-Hann</strain>
    </source>
</reference>
<protein>
    <recommendedName>
        <fullName evidence="4">MADF domain-containing protein</fullName>
    </recommendedName>
</protein>
<name>A0A0B1TFA9_OESDE</name>
<dbReference type="EMBL" id="KN550199">
    <property type="protein sequence ID" value="KHJ94791.1"/>
    <property type="molecule type" value="Genomic_DNA"/>
</dbReference>
<proteinExistence type="predicted"/>
<evidence type="ECO:0000256" key="1">
    <source>
        <dbReference type="SAM" id="MobiDB-lite"/>
    </source>
</evidence>
<feature type="region of interest" description="Disordered" evidence="1">
    <location>
        <begin position="1"/>
        <end position="27"/>
    </location>
</feature>
<feature type="compositionally biased region" description="Polar residues" evidence="1">
    <location>
        <begin position="105"/>
        <end position="115"/>
    </location>
</feature>
<dbReference type="AlphaFoldDB" id="A0A0B1TFA9"/>
<keyword evidence="3" id="KW-1185">Reference proteome</keyword>
<evidence type="ECO:0008006" key="4">
    <source>
        <dbReference type="Google" id="ProtNLM"/>
    </source>
</evidence>
<evidence type="ECO:0000313" key="2">
    <source>
        <dbReference type="EMBL" id="KHJ94791.1"/>
    </source>
</evidence>